<evidence type="ECO:0000259" key="2">
    <source>
        <dbReference type="SMART" id="SM00899"/>
    </source>
</evidence>
<dbReference type="RefSeq" id="WP_121679097.1">
    <property type="nucleotide sequence ID" value="NZ_RCVZ01000002.1"/>
</dbReference>
<comment type="caution">
    <text evidence="3">The sequence shown here is derived from an EMBL/GenBank/DDBJ whole genome shotgun (WGS) entry which is preliminary data.</text>
</comment>
<reference evidence="3 4" key="1">
    <citation type="submission" date="2018-10" db="EMBL/GenBank/DDBJ databases">
        <title>Falsibacillus sp. genome draft.</title>
        <authorList>
            <person name="Shi S."/>
        </authorList>
    </citation>
    <scope>NUCLEOTIDE SEQUENCE [LARGE SCALE GENOMIC DNA]</scope>
    <source>
        <strain evidence="3 4">GY 10110</strain>
    </source>
</reference>
<dbReference type="PANTHER" id="PTHR42954:SF1">
    <property type="entry name" value="FERROUS IRON TRANSPORTER FEOA DOMAIN-CONTAINING PROTEIN"/>
    <property type="match status" value="1"/>
</dbReference>
<dbReference type="Pfam" id="PF04023">
    <property type="entry name" value="FeoA"/>
    <property type="match status" value="1"/>
</dbReference>
<dbReference type="GO" id="GO:0046914">
    <property type="term" value="F:transition metal ion binding"/>
    <property type="evidence" value="ECO:0007669"/>
    <property type="project" value="InterPro"/>
</dbReference>
<evidence type="ECO:0000256" key="1">
    <source>
        <dbReference type="ARBA" id="ARBA00023004"/>
    </source>
</evidence>
<dbReference type="Gene3D" id="2.30.30.90">
    <property type="match status" value="1"/>
</dbReference>
<dbReference type="InterPro" id="IPR008988">
    <property type="entry name" value="Transcriptional_repressor_C"/>
</dbReference>
<keyword evidence="1" id="KW-0408">Iron</keyword>
<dbReference type="PANTHER" id="PTHR42954">
    <property type="entry name" value="FE(2+) TRANSPORT PROTEIN A"/>
    <property type="match status" value="1"/>
</dbReference>
<proteinExistence type="predicted"/>
<organism evidence="3 4">
    <name type="scientific">Falsibacillus albus</name>
    <dbReference type="NCBI Taxonomy" id="2478915"/>
    <lineage>
        <taxon>Bacteria</taxon>
        <taxon>Bacillati</taxon>
        <taxon>Bacillota</taxon>
        <taxon>Bacilli</taxon>
        <taxon>Bacillales</taxon>
        <taxon>Bacillaceae</taxon>
        <taxon>Falsibacillus</taxon>
    </lineage>
</organism>
<dbReference type="InterPro" id="IPR052713">
    <property type="entry name" value="FeoA"/>
</dbReference>
<protein>
    <submittedName>
        <fullName evidence="3">Ferrous iron transport protein A</fullName>
    </submittedName>
</protein>
<dbReference type="Proteomes" id="UP000276770">
    <property type="component" value="Unassembled WGS sequence"/>
</dbReference>
<accession>A0A3L7K227</accession>
<evidence type="ECO:0000313" key="3">
    <source>
        <dbReference type="EMBL" id="RLQ97147.1"/>
    </source>
</evidence>
<dbReference type="AlphaFoldDB" id="A0A3L7K227"/>
<sequence>MNLTTLKKGQIGVIKDISNTTKILQDRLLHIGVCEGCPIKLERTLPFGGPCMIECGGQLIGIRRKDAEFIKVESDSCKQL</sequence>
<name>A0A3L7K227_9BACI</name>
<dbReference type="EMBL" id="RCVZ01000002">
    <property type="protein sequence ID" value="RLQ97147.1"/>
    <property type="molecule type" value="Genomic_DNA"/>
</dbReference>
<gene>
    <name evidence="3" type="ORF">D9X91_03050</name>
</gene>
<dbReference type="InterPro" id="IPR007167">
    <property type="entry name" value="Fe-transptr_FeoA-like"/>
</dbReference>
<evidence type="ECO:0000313" key="4">
    <source>
        <dbReference type="Proteomes" id="UP000276770"/>
    </source>
</evidence>
<keyword evidence="4" id="KW-1185">Reference proteome</keyword>
<dbReference type="InterPro" id="IPR038157">
    <property type="entry name" value="FeoA_core_dom"/>
</dbReference>
<dbReference type="SMART" id="SM00899">
    <property type="entry name" value="FeoA"/>
    <property type="match status" value="1"/>
</dbReference>
<dbReference type="SUPFAM" id="SSF50037">
    <property type="entry name" value="C-terminal domain of transcriptional repressors"/>
    <property type="match status" value="1"/>
</dbReference>
<feature type="domain" description="Ferrous iron transporter FeoA-like" evidence="2">
    <location>
        <begin position="1"/>
        <end position="74"/>
    </location>
</feature>
<dbReference type="OrthoDB" id="9811076at2"/>